<dbReference type="SMART" id="SM00054">
    <property type="entry name" value="EFh"/>
    <property type="match status" value="4"/>
</dbReference>
<dbReference type="PANTHER" id="PTHR20875:SF0">
    <property type="entry name" value="GH12158P"/>
    <property type="match status" value="1"/>
</dbReference>
<comment type="caution">
    <text evidence="3">The sequence shown here is derived from an EMBL/GenBank/DDBJ whole genome shotgun (WGS) entry which is preliminary data.</text>
</comment>
<evidence type="ECO:0000259" key="2">
    <source>
        <dbReference type="PROSITE" id="PS50222"/>
    </source>
</evidence>
<feature type="domain" description="EF-hand" evidence="2">
    <location>
        <begin position="198"/>
        <end position="233"/>
    </location>
</feature>
<dbReference type="GO" id="GO:0005509">
    <property type="term" value="F:calcium ion binding"/>
    <property type="evidence" value="ECO:0007669"/>
    <property type="project" value="InterPro"/>
</dbReference>
<feature type="domain" description="EF-hand" evidence="2">
    <location>
        <begin position="360"/>
        <end position="395"/>
    </location>
</feature>
<dbReference type="Gene3D" id="1.10.238.10">
    <property type="entry name" value="EF-hand"/>
    <property type="match status" value="3"/>
</dbReference>
<dbReference type="InterPro" id="IPR002048">
    <property type="entry name" value="EF_hand_dom"/>
</dbReference>
<name>A0AAD5LD80_PYTIN</name>
<dbReference type="InterPro" id="IPR052603">
    <property type="entry name" value="EFCB6"/>
</dbReference>
<feature type="region of interest" description="Disordered" evidence="1">
    <location>
        <begin position="567"/>
        <end position="618"/>
    </location>
</feature>
<proteinExistence type="predicted"/>
<gene>
    <name evidence="3" type="ORF">P43SY_003655</name>
</gene>
<sequence length="1305" mass="144220">MGSTSSEDIEVAVLATPLSALTNKIAIISPHLCPLVPKQLLSKTKRQVTMVSMGASVGLSVTIRDVTTKSDGNSDVLFTVDGYHVLRDRDGIPLATLVGNQTSGAFDVRDANGEPTALATFQDRIFGKRYILGYTGDWTRNHLAVFWATAVSTPVVTMHKTHAKIESMSTAEWHQYHQLLQSRRLMTYFEDEIMRFAHSQLKPDDVLRRFSLNGDGQLDLKEFQLAVKRLGIIVFPPQDTAGMTDSHAMQRSKELFSAFCPSNNRKLDIDMFCRIMAEWSLQIMRTRQQQQQQEKHGHASRNVAPIPTPYAVEPSSMPLLNGVVNTEAETIWRRISESVIQHLDKLGQIFFKMDITSAGSHLDKLGQIFFKMDITSAGSVSQEEFELAMSHIGVFLTAREYERLYESLPLELKDLAMATSPSTSSASEPSVARFGIRYADFLAAIQRRHPQSGKSGAPTAVAHVASPPIATNARLWDLLVLSLDHLEPLVRQFEKAHQRFVSTETLRDILMRCGLAMSNQDFAALRVRLRSYTDANGCIDLSMLLQALQAHDRSAMASAVRSAAITSAPPQLSTSISPIRTGRKTVFPTARDPSPLRDGSQTAPMSMPAGKSNEQRNLEANRSMVRIRDESRWKSDLGLQPEPASPRRHQTPQSDSSETLKPNALEFRILAKLQQLKEVGQLGTSSAQTAFPGDRFGRITRGQFRQSLVHLGVLARYAEVEELFWTLDPNGRGYMVTQDLYEHLNTMATRSTAPSSPSRHHSSALPPLASDANRLHTTLATATLSGRLSRSVQKIFEGMLLNLSMLLSICERYDPQRTGLVSRAQLMAAIQEAGVLASQQDVQTAVTAMTQRVELPPSDSLNSSSAIPLAEPYHPSGIVYSKLETRLKQLCSDLLSPKKRRQHLTTASVLLAPEEEPVGAVHGKAEYNMNIANETDALWNCPRRKMNHDHPATKTSIQISDQIYDDPHPLDAPTEGSVSPQSSPRTAAGPSAFVRETMDKRQRGRRLAMISILQDLLERRGELKSVMDLHPHADVHGQVSKRDLLEILMASRLNLDFTAVSSASSVTVREFVDVLYPQADVTVSFLDLLHRISDLLTELTRVTPLQTTALYGNNAPGSRRLHSHPQPSPIVPHSVAVSSSLARDPFASAKASAALSFPSDALSLQRKLLFESRLQDLLTTEKGRQSAAVLIRHAFKGVMARELVVPIENGEYEAVCRASDLKYVCYRLGLDLDVGELHYLVAHIDVSRSGYISSPQLLAFLVHLATTRSSSPREPRAVESPTAAIYSSPVVEPSPWTTTPYTRAT</sequence>
<dbReference type="Proteomes" id="UP001209570">
    <property type="component" value="Unassembled WGS sequence"/>
</dbReference>
<dbReference type="SUPFAM" id="SSF47473">
    <property type="entry name" value="EF-hand"/>
    <property type="match status" value="3"/>
</dbReference>
<accession>A0AAD5LD80</accession>
<feature type="region of interest" description="Disordered" evidence="1">
    <location>
        <begin position="630"/>
        <end position="660"/>
    </location>
</feature>
<protein>
    <recommendedName>
        <fullName evidence="2">EF-hand domain-containing protein</fullName>
    </recommendedName>
</protein>
<feature type="compositionally biased region" description="Polar residues" evidence="1">
    <location>
        <begin position="976"/>
        <end position="985"/>
    </location>
</feature>
<feature type="compositionally biased region" description="Polar residues" evidence="1">
    <location>
        <begin position="568"/>
        <end position="578"/>
    </location>
</feature>
<evidence type="ECO:0000256" key="1">
    <source>
        <dbReference type="SAM" id="MobiDB-lite"/>
    </source>
</evidence>
<feature type="region of interest" description="Disordered" evidence="1">
    <location>
        <begin position="963"/>
        <end position="1000"/>
    </location>
</feature>
<feature type="compositionally biased region" description="Low complexity" evidence="1">
    <location>
        <begin position="749"/>
        <end position="768"/>
    </location>
</feature>
<evidence type="ECO:0000313" key="3">
    <source>
        <dbReference type="EMBL" id="KAJ0396952.1"/>
    </source>
</evidence>
<evidence type="ECO:0000313" key="4">
    <source>
        <dbReference type="Proteomes" id="UP001209570"/>
    </source>
</evidence>
<dbReference type="EMBL" id="JAKCXM010000273">
    <property type="protein sequence ID" value="KAJ0396952.1"/>
    <property type="molecule type" value="Genomic_DNA"/>
</dbReference>
<keyword evidence="4" id="KW-1185">Reference proteome</keyword>
<dbReference type="PROSITE" id="PS50222">
    <property type="entry name" value="EF_HAND_2"/>
    <property type="match status" value="2"/>
</dbReference>
<reference evidence="3" key="1">
    <citation type="submission" date="2021-12" db="EMBL/GenBank/DDBJ databases">
        <title>Prjna785345.</title>
        <authorList>
            <person name="Rujirawat T."/>
            <person name="Krajaejun T."/>
        </authorList>
    </citation>
    <scope>NUCLEOTIDE SEQUENCE</scope>
    <source>
        <strain evidence="3">Pi057C3</strain>
    </source>
</reference>
<organism evidence="3 4">
    <name type="scientific">Pythium insidiosum</name>
    <name type="common">Pythiosis disease agent</name>
    <dbReference type="NCBI Taxonomy" id="114742"/>
    <lineage>
        <taxon>Eukaryota</taxon>
        <taxon>Sar</taxon>
        <taxon>Stramenopiles</taxon>
        <taxon>Oomycota</taxon>
        <taxon>Peronosporomycetes</taxon>
        <taxon>Pythiales</taxon>
        <taxon>Pythiaceae</taxon>
        <taxon>Pythium</taxon>
    </lineage>
</organism>
<feature type="compositionally biased region" description="Polar residues" evidence="1">
    <location>
        <begin position="651"/>
        <end position="660"/>
    </location>
</feature>
<dbReference type="InterPro" id="IPR011992">
    <property type="entry name" value="EF-hand-dom_pair"/>
</dbReference>
<dbReference type="PANTHER" id="PTHR20875">
    <property type="entry name" value="EF-HAND CALCIUM-BINDING DOMAIN-CONTAINING PROTEIN 6-RELATED"/>
    <property type="match status" value="1"/>
</dbReference>
<feature type="region of interest" description="Disordered" evidence="1">
    <location>
        <begin position="748"/>
        <end position="770"/>
    </location>
</feature>